<proteinExistence type="predicted"/>
<dbReference type="Proteomes" id="UP000094112">
    <property type="component" value="Unassembled WGS sequence"/>
</dbReference>
<dbReference type="AlphaFoldDB" id="A0A1E3P9H2"/>
<name>A0A1E3P9H2_WICAA</name>
<evidence type="ECO:0000256" key="4">
    <source>
        <dbReference type="SAM" id="MobiDB-lite"/>
    </source>
</evidence>
<evidence type="ECO:0000256" key="1">
    <source>
        <dbReference type="ARBA" id="ARBA00004123"/>
    </source>
</evidence>
<dbReference type="GO" id="GO:0005634">
    <property type="term" value="C:nucleus"/>
    <property type="evidence" value="ECO:0007669"/>
    <property type="project" value="UniProtKB-SubCell"/>
</dbReference>
<comment type="subcellular location">
    <subcellularLocation>
        <location evidence="1">Nucleus</location>
    </subcellularLocation>
</comment>
<feature type="compositionally biased region" description="Basic and acidic residues" evidence="4">
    <location>
        <begin position="19"/>
        <end position="30"/>
    </location>
</feature>
<dbReference type="OrthoDB" id="4096471at2759"/>
<feature type="compositionally biased region" description="Polar residues" evidence="4">
    <location>
        <begin position="170"/>
        <end position="181"/>
    </location>
</feature>
<evidence type="ECO:0000313" key="6">
    <source>
        <dbReference type="EMBL" id="ODQ62041.1"/>
    </source>
</evidence>
<sequence length="292" mass="32877">MSGRPYSAGSSGNSSYGEPYHRREGYERGGRGRGGYVRESGRGDYRGGYRGSSYRGGRGGGYQSGYHGSYNSQEYQRDSYSSPSAAPRHNSDSFRRDSEPRESEDASASTQEAKRNSLPEVEGYNRSSRDDFRGGYRGGRGSYRGSYRGGYKPRDGYSPYRRESYAHGPSTPNSRANSLNGAHSYHDSPESNNQSPHRVEPEKKSYKSPWIQILKLDAANFEDSELNFKLKEVMEEQEAIYADQEKIENQIKEQKIKNLKIQMELGVLKACAEKDALNVELTQEKLDTISFL</sequence>
<dbReference type="RefSeq" id="XP_019041248.1">
    <property type="nucleotide sequence ID" value="XM_019182937.1"/>
</dbReference>
<protein>
    <recommendedName>
        <fullName evidence="5">Transcription regulator LGE1 helical region domain-containing protein</fullName>
    </recommendedName>
</protein>
<organism evidence="6 7">
    <name type="scientific">Wickerhamomyces anomalus (strain ATCC 58044 / CBS 1984 / NCYC 433 / NRRL Y-366-8)</name>
    <name type="common">Yeast</name>
    <name type="synonym">Hansenula anomala</name>
    <dbReference type="NCBI Taxonomy" id="683960"/>
    <lineage>
        <taxon>Eukaryota</taxon>
        <taxon>Fungi</taxon>
        <taxon>Dikarya</taxon>
        <taxon>Ascomycota</taxon>
        <taxon>Saccharomycotina</taxon>
        <taxon>Saccharomycetes</taxon>
        <taxon>Phaffomycetales</taxon>
        <taxon>Wickerhamomycetaceae</taxon>
        <taxon>Wickerhamomyces</taxon>
    </lineage>
</organism>
<dbReference type="Pfam" id="PF11488">
    <property type="entry name" value="Lge1"/>
    <property type="match status" value="1"/>
</dbReference>
<feature type="compositionally biased region" description="Basic and acidic residues" evidence="4">
    <location>
        <begin position="152"/>
        <end position="165"/>
    </location>
</feature>
<evidence type="ECO:0000256" key="3">
    <source>
        <dbReference type="ARBA" id="ARBA00023242"/>
    </source>
</evidence>
<evidence type="ECO:0000259" key="5">
    <source>
        <dbReference type="Pfam" id="PF11488"/>
    </source>
</evidence>
<evidence type="ECO:0000313" key="7">
    <source>
        <dbReference type="Proteomes" id="UP000094112"/>
    </source>
</evidence>
<dbReference type="GeneID" id="30200183"/>
<feature type="compositionally biased region" description="Basic and acidic residues" evidence="4">
    <location>
        <begin position="89"/>
        <end position="104"/>
    </location>
</feature>
<feature type="region of interest" description="Disordered" evidence="4">
    <location>
        <begin position="1"/>
        <end position="206"/>
    </location>
</feature>
<accession>A0A1E3P9H2</accession>
<dbReference type="InterPro" id="IPR021581">
    <property type="entry name" value="Tscrpt_reg_Lge1"/>
</dbReference>
<reference evidence="6 7" key="1">
    <citation type="journal article" date="2016" name="Proc. Natl. Acad. Sci. U.S.A.">
        <title>Comparative genomics of biotechnologically important yeasts.</title>
        <authorList>
            <person name="Riley R."/>
            <person name="Haridas S."/>
            <person name="Wolfe K.H."/>
            <person name="Lopes M.R."/>
            <person name="Hittinger C.T."/>
            <person name="Goeker M."/>
            <person name="Salamov A.A."/>
            <person name="Wisecaver J.H."/>
            <person name="Long T.M."/>
            <person name="Calvey C.H."/>
            <person name="Aerts A.L."/>
            <person name="Barry K.W."/>
            <person name="Choi C."/>
            <person name="Clum A."/>
            <person name="Coughlan A.Y."/>
            <person name="Deshpande S."/>
            <person name="Douglass A.P."/>
            <person name="Hanson S.J."/>
            <person name="Klenk H.-P."/>
            <person name="LaButti K.M."/>
            <person name="Lapidus A."/>
            <person name="Lindquist E.A."/>
            <person name="Lipzen A.M."/>
            <person name="Meier-Kolthoff J.P."/>
            <person name="Ohm R.A."/>
            <person name="Otillar R.P."/>
            <person name="Pangilinan J.L."/>
            <person name="Peng Y."/>
            <person name="Rokas A."/>
            <person name="Rosa C.A."/>
            <person name="Scheuner C."/>
            <person name="Sibirny A.A."/>
            <person name="Slot J.C."/>
            <person name="Stielow J.B."/>
            <person name="Sun H."/>
            <person name="Kurtzman C.P."/>
            <person name="Blackwell M."/>
            <person name="Grigoriev I.V."/>
            <person name="Jeffries T.W."/>
        </authorList>
    </citation>
    <scope>NUCLEOTIDE SEQUENCE [LARGE SCALE GENOMIC DNA]</scope>
    <source>
        <strain evidence="7">ATCC 58044 / CBS 1984 / NCYC 433 / NRRL Y-366-8</strain>
    </source>
</reference>
<feature type="compositionally biased region" description="Gly residues" evidence="4">
    <location>
        <begin position="48"/>
        <end position="63"/>
    </location>
</feature>
<dbReference type="STRING" id="683960.A0A1E3P9H2"/>
<keyword evidence="2" id="KW-0156">Chromatin regulator</keyword>
<gene>
    <name evidence="6" type="ORF">WICANDRAFT_60111</name>
</gene>
<evidence type="ECO:0000256" key="2">
    <source>
        <dbReference type="ARBA" id="ARBA00022853"/>
    </source>
</evidence>
<feature type="domain" description="Transcription regulator LGE1 helical region" evidence="5">
    <location>
        <begin position="208"/>
        <end position="289"/>
    </location>
</feature>
<feature type="compositionally biased region" description="Low complexity" evidence="4">
    <location>
        <begin position="1"/>
        <end position="18"/>
    </location>
</feature>
<keyword evidence="7" id="KW-1185">Reference proteome</keyword>
<dbReference type="CDD" id="cd22897">
    <property type="entry name" value="Lge1"/>
    <property type="match status" value="1"/>
</dbReference>
<dbReference type="GO" id="GO:0006325">
    <property type="term" value="P:chromatin organization"/>
    <property type="evidence" value="ECO:0007669"/>
    <property type="project" value="UniProtKB-KW"/>
</dbReference>
<dbReference type="EMBL" id="KV454208">
    <property type="protein sequence ID" value="ODQ62041.1"/>
    <property type="molecule type" value="Genomic_DNA"/>
</dbReference>
<keyword evidence="3" id="KW-0539">Nucleus</keyword>